<keyword evidence="4 6" id="KW-0808">Transferase</keyword>
<dbReference type="GO" id="GO:0005739">
    <property type="term" value="C:mitochondrion"/>
    <property type="evidence" value="ECO:0007669"/>
    <property type="project" value="TreeGrafter"/>
</dbReference>
<dbReference type="KEGG" id="aag:5570674"/>
<dbReference type="InterPro" id="IPR043129">
    <property type="entry name" value="ATPase_NBD"/>
</dbReference>
<evidence type="ECO:0000256" key="2">
    <source>
        <dbReference type="ARBA" id="ARBA00009156"/>
    </source>
</evidence>
<organism evidence="9">
    <name type="scientific">Aedes aegypti</name>
    <name type="common">Yellowfever mosquito</name>
    <name type="synonym">Culex aegypti</name>
    <dbReference type="NCBI Taxonomy" id="7159"/>
    <lineage>
        <taxon>Eukaryota</taxon>
        <taxon>Metazoa</taxon>
        <taxon>Ecdysozoa</taxon>
        <taxon>Arthropoda</taxon>
        <taxon>Hexapoda</taxon>
        <taxon>Insecta</taxon>
        <taxon>Pterygota</taxon>
        <taxon>Neoptera</taxon>
        <taxon>Endopterygota</taxon>
        <taxon>Diptera</taxon>
        <taxon>Nematocera</taxon>
        <taxon>Culicoidea</taxon>
        <taxon>Culicidae</taxon>
        <taxon>Culicinae</taxon>
        <taxon>Aedini</taxon>
        <taxon>Aedes</taxon>
        <taxon>Stegomyia</taxon>
    </lineage>
</organism>
<keyword evidence="5 6" id="KW-0418">Kinase</keyword>
<dbReference type="PROSITE" id="PS00445">
    <property type="entry name" value="FGGY_KINASES_2"/>
    <property type="match status" value="1"/>
</dbReference>
<dbReference type="Pfam" id="PF02782">
    <property type="entry name" value="FGGY_C"/>
    <property type="match status" value="1"/>
</dbReference>
<dbReference type="PIRSF" id="PIRSF000538">
    <property type="entry name" value="GlpK"/>
    <property type="match status" value="1"/>
</dbReference>
<dbReference type="EMBL" id="CH477513">
    <property type="protein sequence ID" value="EAT39742.1"/>
    <property type="molecule type" value="Genomic_DNA"/>
</dbReference>
<sequence>MGTAVKYVAALNIDATLVKCYVYAVFRDSCRLEVVGSASDPIAFVYPAIGRVEIDHAKLWTSVIRTIKTSIEEANLTAKQIAFLALTAHRGSFTCWNRSNGVVYHNFITAQDQRADQMVKECNEEFMFRAFKASSSVLHYITRNQRYLSQKEFDVTNSHVTMRLAWMLENCPGIEHDQEVGNVLFGTIDAWLLYRFRQGDDPKREVEHISDVTSCAATGFYDPFTHEWTEWAPMLYPIKRDMLPKVVNNSYDFGFIDACFFGSPIKIGTSMSDVSAALWGTGSFERTDLYIKMDTSAVVNIITGPTCLASEHGLVPTVGYICTHPISDHTERSYVLEKTCADCTTVVDWGIKIGLFTDPDEASRLATAVPDTNGVFYIPAFSVFGVRDITAGSSFIGIKKSTRKEHLVRALLESLVYRISLLYVSAHKEIQNQPIDDFSKIKVDGSVARNDFICQTLADITGLPVERGDAADSAALGAILLAGINEGLLRSKQDAMSMRKVEKIFTPHPNYKLKLLRNMRCWENIVEKFKEHQ</sequence>
<comment type="pathway">
    <text evidence="1">Polyol metabolism; glycerol degradation via glycerol kinase pathway; sn-glycerol 3-phosphate from glycerol: step 1/1.</text>
</comment>
<protein>
    <recommendedName>
        <fullName evidence="3">glycerol kinase</fullName>
        <ecNumber evidence="3">2.7.1.30</ecNumber>
    </recommendedName>
</protein>
<evidence type="ECO:0000259" key="8">
    <source>
        <dbReference type="Pfam" id="PF02782"/>
    </source>
</evidence>
<dbReference type="GO" id="GO:0004370">
    <property type="term" value="F:glycerol kinase activity"/>
    <property type="evidence" value="ECO:0007669"/>
    <property type="project" value="UniProtKB-EC"/>
</dbReference>
<dbReference type="FunFam" id="3.30.420.40:FF:000102">
    <property type="entry name" value="Putative glycerol kinase 5"/>
    <property type="match status" value="1"/>
</dbReference>
<dbReference type="GO" id="GO:0019563">
    <property type="term" value="P:glycerol catabolic process"/>
    <property type="evidence" value="ECO:0007669"/>
    <property type="project" value="UniProtKB-UniPathway"/>
</dbReference>
<dbReference type="UniPathway" id="UPA00618">
    <property type="reaction ID" value="UER00672"/>
</dbReference>
<dbReference type="EC" id="2.7.1.30" evidence="3"/>
<evidence type="ECO:0000256" key="5">
    <source>
        <dbReference type="ARBA" id="ARBA00022777"/>
    </source>
</evidence>
<feature type="domain" description="Carbohydrate kinase FGGY N-terminal" evidence="7">
    <location>
        <begin position="32"/>
        <end position="257"/>
    </location>
</feature>
<dbReference type="PANTHER" id="PTHR10196">
    <property type="entry name" value="SUGAR KINASE"/>
    <property type="match status" value="1"/>
</dbReference>
<comment type="similarity">
    <text evidence="2 6">Belongs to the FGGY kinase family.</text>
</comment>
<reference evidence="9" key="1">
    <citation type="submission" date="2005-10" db="EMBL/GenBank/DDBJ databases">
        <authorList>
            <person name="Loftus B.J."/>
            <person name="Nene V.M."/>
            <person name="Hannick L.I."/>
            <person name="Bidwell S."/>
            <person name="Haas B."/>
            <person name="Amedeo P."/>
            <person name="Orvis J."/>
            <person name="Wortman J.R."/>
            <person name="White O.R."/>
            <person name="Salzberg S."/>
            <person name="Shumway M."/>
            <person name="Koo H."/>
            <person name="Zhao Y."/>
            <person name="Holmes M."/>
            <person name="Miller J."/>
            <person name="Schatz M."/>
            <person name="Pop M."/>
            <person name="Pai G."/>
            <person name="Utterback T."/>
            <person name="Rogers Y.-H."/>
            <person name="Kravitz S."/>
            <person name="Fraser C.M."/>
        </authorList>
    </citation>
    <scope>NUCLEOTIDE SEQUENCE</scope>
    <source>
        <strain evidence="9">Liverpool</strain>
    </source>
</reference>
<dbReference type="InterPro" id="IPR018483">
    <property type="entry name" value="Carb_kinase_FGGY_CS"/>
</dbReference>
<dbReference type="GO" id="GO:0046167">
    <property type="term" value="P:glycerol-3-phosphate biosynthetic process"/>
    <property type="evidence" value="ECO:0007669"/>
    <property type="project" value="TreeGrafter"/>
</dbReference>
<evidence type="ECO:0000259" key="7">
    <source>
        <dbReference type="Pfam" id="PF00370"/>
    </source>
</evidence>
<reference evidence="9" key="3">
    <citation type="submission" date="2012-09" db="EMBL/GenBank/DDBJ databases">
        <authorList>
            <consortium name="VectorBase"/>
        </authorList>
    </citation>
    <scope>NUCLEOTIDE SEQUENCE</scope>
    <source>
        <strain evidence="9">Liverpool</strain>
    </source>
</reference>
<evidence type="ECO:0000256" key="1">
    <source>
        <dbReference type="ARBA" id="ARBA00005190"/>
    </source>
</evidence>
<dbReference type="AlphaFoldDB" id="A0A1S4FJI4"/>
<dbReference type="OrthoDB" id="6278781at2759"/>
<gene>
    <name evidence="9" type="ORF">AaeL_AAEL008474</name>
</gene>
<dbReference type="InterPro" id="IPR018485">
    <property type="entry name" value="FGGY_C"/>
</dbReference>
<reference evidence="9" key="2">
    <citation type="journal article" date="2007" name="Science">
        <title>Genome sequence of Aedes aegypti, a major arbovirus vector.</title>
        <authorList>
            <person name="Nene V."/>
            <person name="Wortman J.R."/>
            <person name="Lawson D."/>
            <person name="Haas B."/>
            <person name="Kodira C."/>
            <person name="Tu Z.J."/>
            <person name="Loftus B."/>
            <person name="Xi Z."/>
            <person name="Megy K."/>
            <person name="Grabherr M."/>
            <person name="Ren Q."/>
            <person name="Zdobnov E.M."/>
            <person name="Lobo N.F."/>
            <person name="Campbell K.S."/>
            <person name="Brown S.E."/>
            <person name="Bonaldo M.F."/>
            <person name="Zhu J."/>
            <person name="Sinkins S.P."/>
            <person name="Hogenkamp D.G."/>
            <person name="Amedeo P."/>
            <person name="Arensburger P."/>
            <person name="Atkinson P.W."/>
            <person name="Bidwell S."/>
            <person name="Biedler J."/>
            <person name="Birney E."/>
            <person name="Bruggner R.V."/>
            <person name="Costas J."/>
            <person name="Coy M.R."/>
            <person name="Crabtree J."/>
            <person name="Crawford M."/>
            <person name="Debruyn B."/>
            <person name="Decaprio D."/>
            <person name="Eiglmeier K."/>
            <person name="Eisenstadt E."/>
            <person name="El-Dorry H."/>
            <person name="Gelbart W.M."/>
            <person name="Gomes S.L."/>
            <person name="Hammond M."/>
            <person name="Hannick L.I."/>
            <person name="Hogan J.R."/>
            <person name="Holmes M.H."/>
            <person name="Jaffe D."/>
            <person name="Johnston J.S."/>
            <person name="Kennedy R.C."/>
            <person name="Koo H."/>
            <person name="Kravitz S."/>
            <person name="Kriventseva E.V."/>
            <person name="Kulp D."/>
            <person name="Labutti K."/>
            <person name="Lee E."/>
            <person name="Li S."/>
            <person name="Lovin D.D."/>
            <person name="Mao C."/>
            <person name="Mauceli E."/>
            <person name="Menck C.F."/>
            <person name="Miller J.R."/>
            <person name="Montgomery P."/>
            <person name="Mori A."/>
            <person name="Nascimento A.L."/>
            <person name="Naveira H.F."/>
            <person name="Nusbaum C."/>
            <person name="O'leary S."/>
            <person name="Orvis J."/>
            <person name="Pertea M."/>
            <person name="Quesneville H."/>
            <person name="Reidenbach K.R."/>
            <person name="Rogers Y.H."/>
            <person name="Roth C.W."/>
            <person name="Schneider J.R."/>
            <person name="Schatz M."/>
            <person name="Shumway M."/>
            <person name="Stanke M."/>
            <person name="Stinson E.O."/>
            <person name="Tubio J.M."/>
            <person name="Vanzee J.P."/>
            <person name="Verjovski-Almeida S."/>
            <person name="Werner D."/>
            <person name="White O."/>
            <person name="Wyder S."/>
            <person name="Zeng Q."/>
            <person name="Zhao Q."/>
            <person name="Zhao Y."/>
            <person name="Hill C.A."/>
            <person name="Raikhel A.S."/>
            <person name="Soares M.B."/>
            <person name="Knudson D.L."/>
            <person name="Lee N.H."/>
            <person name="Galagan J."/>
            <person name="Salzberg S.L."/>
            <person name="Paulsen I.T."/>
            <person name="Dimopoulos G."/>
            <person name="Collins F.H."/>
            <person name="Birren B."/>
            <person name="Fraser-Liggett C.M."/>
            <person name="Severson D.W."/>
        </authorList>
    </citation>
    <scope>NUCLEOTIDE SEQUENCE [LARGE SCALE GENOMIC DNA]</scope>
    <source>
        <strain evidence="9">Liverpool</strain>
    </source>
</reference>
<dbReference type="Pfam" id="PF00370">
    <property type="entry name" value="FGGY_N"/>
    <property type="match status" value="1"/>
</dbReference>
<dbReference type="GO" id="GO:0006641">
    <property type="term" value="P:triglyceride metabolic process"/>
    <property type="evidence" value="ECO:0007669"/>
    <property type="project" value="TreeGrafter"/>
</dbReference>
<proteinExistence type="inferred from homology"/>
<dbReference type="PANTHER" id="PTHR10196:SF68">
    <property type="entry name" value="GLYCEROL KINASE 5-RELATED"/>
    <property type="match status" value="1"/>
</dbReference>
<dbReference type="InterPro" id="IPR000577">
    <property type="entry name" value="Carb_kinase_FGGY"/>
</dbReference>
<dbReference type="HOGENOM" id="CLU_009281_2_3_1"/>
<dbReference type="OMA" id="CVHGTGS"/>
<dbReference type="InterPro" id="IPR018484">
    <property type="entry name" value="FGGY_N"/>
</dbReference>
<evidence type="ECO:0000256" key="3">
    <source>
        <dbReference type="ARBA" id="ARBA00012099"/>
    </source>
</evidence>
<evidence type="ECO:0000256" key="6">
    <source>
        <dbReference type="RuleBase" id="RU003733"/>
    </source>
</evidence>
<dbReference type="SUPFAM" id="SSF53067">
    <property type="entry name" value="Actin-like ATPase domain"/>
    <property type="match status" value="2"/>
</dbReference>
<name>A0A1S4FJI4_AEDAE</name>
<feature type="domain" description="Carbohydrate kinase FGGY C-terminal" evidence="8">
    <location>
        <begin position="289"/>
        <end position="484"/>
    </location>
</feature>
<accession>A0A1S4FJI4</accession>
<dbReference type="Gene3D" id="3.30.420.40">
    <property type="match status" value="2"/>
</dbReference>
<evidence type="ECO:0000256" key="4">
    <source>
        <dbReference type="ARBA" id="ARBA00022679"/>
    </source>
</evidence>
<evidence type="ECO:0000313" key="9">
    <source>
        <dbReference type="EMBL" id="EAT39742.1"/>
    </source>
</evidence>